<dbReference type="SMART" id="SM00184">
    <property type="entry name" value="RING"/>
    <property type="match status" value="1"/>
</dbReference>
<organism evidence="6">
    <name type="scientific">Harvfovirus sp</name>
    <dbReference type="NCBI Taxonomy" id="2487768"/>
    <lineage>
        <taxon>Viruses</taxon>
        <taxon>Varidnaviria</taxon>
        <taxon>Bamfordvirae</taxon>
        <taxon>Nucleocytoviricota</taxon>
        <taxon>Megaviricetes</taxon>
        <taxon>Imitervirales</taxon>
        <taxon>Mimiviridae</taxon>
        <taxon>Klosneuvirinae</taxon>
    </lineage>
</organism>
<dbReference type="InterPro" id="IPR001841">
    <property type="entry name" value="Znf_RING"/>
</dbReference>
<proteinExistence type="predicted"/>
<dbReference type="InterPro" id="IPR013083">
    <property type="entry name" value="Znf_RING/FYVE/PHD"/>
</dbReference>
<keyword evidence="2 4" id="KW-0863">Zinc-finger</keyword>
<feature type="domain" description="RING-type" evidence="5">
    <location>
        <begin position="76"/>
        <end position="116"/>
    </location>
</feature>
<reference evidence="6" key="1">
    <citation type="submission" date="2018-10" db="EMBL/GenBank/DDBJ databases">
        <title>Hidden diversity of soil giant viruses.</title>
        <authorList>
            <person name="Schulz F."/>
            <person name="Alteio L."/>
            <person name="Goudeau D."/>
            <person name="Ryan E.M."/>
            <person name="Malmstrom R.R."/>
            <person name="Blanchard J."/>
            <person name="Woyke T."/>
        </authorList>
    </citation>
    <scope>NUCLEOTIDE SEQUENCE</scope>
    <source>
        <strain evidence="6">HAV1</strain>
    </source>
</reference>
<accession>A0A3G5A2E4</accession>
<dbReference type="PROSITE" id="PS50089">
    <property type="entry name" value="ZF_RING_2"/>
    <property type="match status" value="1"/>
</dbReference>
<keyword evidence="1" id="KW-0479">Metal-binding</keyword>
<evidence type="ECO:0000256" key="1">
    <source>
        <dbReference type="ARBA" id="ARBA00022723"/>
    </source>
</evidence>
<dbReference type="Gene3D" id="3.30.40.10">
    <property type="entry name" value="Zinc/RING finger domain, C3HC4 (zinc finger)"/>
    <property type="match status" value="1"/>
</dbReference>
<dbReference type="GO" id="GO:0008270">
    <property type="term" value="F:zinc ion binding"/>
    <property type="evidence" value="ECO:0007669"/>
    <property type="project" value="UniProtKB-KW"/>
</dbReference>
<evidence type="ECO:0000313" key="6">
    <source>
        <dbReference type="EMBL" id="AYV81396.1"/>
    </source>
</evidence>
<name>A0A3G5A2E4_9VIRU</name>
<evidence type="ECO:0000256" key="4">
    <source>
        <dbReference type="PROSITE-ProRule" id="PRU00175"/>
    </source>
</evidence>
<evidence type="ECO:0000256" key="3">
    <source>
        <dbReference type="ARBA" id="ARBA00022833"/>
    </source>
</evidence>
<dbReference type="Pfam" id="PF13920">
    <property type="entry name" value="zf-C3HC4_3"/>
    <property type="match status" value="1"/>
</dbReference>
<gene>
    <name evidence="6" type="ORF">Harvfovirus31_12</name>
</gene>
<dbReference type="SUPFAM" id="SSF57850">
    <property type="entry name" value="RING/U-box"/>
    <property type="match status" value="1"/>
</dbReference>
<evidence type="ECO:0000256" key="2">
    <source>
        <dbReference type="ARBA" id="ARBA00022771"/>
    </source>
</evidence>
<keyword evidence="3" id="KW-0862">Zinc</keyword>
<evidence type="ECO:0000259" key="5">
    <source>
        <dbReference type="PROSITE" id="PS50089"/>
    </source>
</evidence>
<dbReference type="InterPro" id="IPR017907">
    <property type="entry name" value="Znf_RING_CS"/>
</dbReference>
<sequence>MDDSKVYIEFRGEEKSQLLIDLPSSVDNLKGIVSKELNCNIKAIRLGVTTGGSYHDEFALELLRDGFLYVYLTEICAICLDNMIDQFRLICNHSFCLECISDNKFKSLMRECPICRRAIGEDRYFKYASFNHSWLKCDTCLLMRIDSTNDICYRCNTKYTICTKKYNHLVEQIIINKEISIFRFVRSEIASCCICEFGGRMALIKQRLYHVCSKDFLKYTSETIEFENFAFHRCKAVEYIPELDQSYSISVSDGDMS</sequence>
<dbReference type="PROSITE" id="PS00518">
    <property type="entry name" value="ZF_RING_1"/>
    <property type="match status" value="1"/>
</dbReference>
<dbReference type="EMBL" id="MK072273">
    <property type="protein sequence ID" value="AYV81396.1"/>
    <property type="molecule type" value="Genomic_DNA"/>
</dbReference>
<protein>
    <recommendedName>
        <fullName evidence="5">RING-type domain-containing protein</fullName>
    </recommendedName>
</protein>